<evidence type="ECO:0000256" key="6">
    <source>
        <dbReference type="ARBA" id="ARBA00022833"/>
    </source>
</evidence>
<evidence type="ECO:0000256" key="1">
    <source>
        <dbReference type="ARBA" id="ARBA00008721"/>
    </source>
</evidence>
<evidence type="ECO:0000256" key="7">
    <source>
        <dbReference type="ARBA" id="ARBA00023049"/>
    </source>
</evidence>
<evidence type="ECO:0000256" key="9">
    <source>
        <dbReference type="SAM" id="MobiDB-lite"/>
    </source>
</evidence>
<dbReference type="GO" id="GO:0008237">
    <property type="term" value="F:metallopeptidase activity"/>
    <property type="evidence" value="ECO:0007669"/>
    <property type="project" value="UniProtKB-KW"/>
</dbReference>
<dbReference type="EMBL" id="RAPY01000004">
    <property type="protein sequence ID" value="RKE47152.1"/>
    <property type="molecule type" value="Genomic_DNA"/>
</dbReference>
<evidence type="ECO:0000256" key="3">
    <source>
        <dbReference type="ARBA" id="ARBA00022723"/>
    </source>
</evidence>
<keyword evidence="8" id="KW-1015">Disulfide bond</keyword>
<keyword evidence="2" id="KW-0645">Protease</keyword>
<gene>
    <name evidence="11" type="ORF">DFQ12_4314</name>
</gene>
<keyword evidence="7" id="KW-0482">Metalloprotease</keyword>
<dbReference type="Pfam" id="PF05572">
    <property type="entry name" value="Peptidase_M43"/>
    <property type="match status" value="1"/>
</dbReference>
<dbReference type="AlphaFoldDB" id="A0A420ARQ8"/>
<evidence type="ECO:0000256" key="2">
    <source>
        <dbReference type="ARBA" id="ARBA00022670"/>
    </source>
</evidence>
<feature type="compositionally biased region" description="Polar residues" evidence="9">
    <location>
        <begin position="210"/>
        <end position="219"/>
    </location>
</feature>
<evidence type="ECO:0000313" key="12">
    <source>
        <dbReference type="Proteomes" id="UP000286246"/>
    </source>
</evidence>
<evidence type="ECO:0000256" key="8">
    <source>
        <dbReference type="ARBA" id="ARBA00023157"/>
    </source>
</evidence>
<name>A0A420ARQ8_SPHD1</name>
<dbReference type="GO" id="GO:0046872">
    <property type="term" value="F:metal ion binding"/>
    <property type="evidence" value="ECO:0007669"/>
    <property type="project" value="UniProtKB-KW"/>
</dbReference>
<keyword evidence="6" id="KW-0862">Zinc</keyword>
<dbReference type="OrthoDB" id="795675at2"/>
<comment type="caution">
    <text evidence="11">The sequence shown here is derived from an EMBL/GenBank/DDBJ whole genome shotgun (WGS) entry which is preliminary data.</text>
</comment>
<evidence type="ECO:0000259" key="10">
    <source>
        <dbReference type="Pfam" id="PF05572"/>
    </source>
</evidence>
<dbReference type="PANTHER" id="PTHR47466">
    <property type="match status" value="1"/>
</dbReference>
<dbReference type="PANTHER" id="PTHR47466:SF1">
    <property type="entry name" value="METALLOPROTEASE MEP1 (AFU_ORTHOLOGUE AFUA_1G07730)-RELATED"/>
    <property type="match status" value="1"/>
</dbReference>
<keyword evidence="5" id="KW-0378">Hydrolase</keyword>
<keyword evidence="12" id="KW-1185">Reference proteome</keyword>
<comment type="similarity">
    <text evidence="1">Belongs to the peptidase M43B family.</text>
</comment>
<dbReference type="GO" id="GO:0006508">
    <property type="term" value="P:proteolysis"/>
    <property type="evidence" value="ECO:0007669"/>
    <property type="project" value="UniProtKB-KW"/>
</dbReference>
<keyword evidence="3" id="KW-0479">Metal-binding</keyword>
<organism evidence="11 12">
    <name type="scientific">Sphingobacterium detergens</name>
    <dbReference type="NCBI Taxonomy" id="1145106"/>
    <lineage>
        <taxon>Bacteria</taxon>
        <taxon>Pseudomonadati</taxon>
        <taxon>Bacteroidota</taxon>
        <taxon>Sphingobacteriia</taxon>
        <taxon>Sphingobacteriales</taxon>
        <taxon>Sphingobacteriaceae</taxon>
        <taxon>Sphingobacterium</taxon>
    </lineage>
</organism>
<evidence type="ECO:0000256" key="4">
    <source>
        <dbReference type="ARBA" id="ARBA00022729"/>
    </source>
</evidence>
<dbReference type="Proteomes" id="UP000286246">
    <property type="component" value="Unassembled WGS sequence"/>
</dbReference>
<feature type="domain" description="Peptidase M43 pregnancy-associated plasma-A" evidence="10">
    <location>
        <begin position="129"/>
        <end position="270"/>
    </location>
</feature>
<dbReference type="RefSeq" id="WP_120260967.1">
    <property type="nucleotide sequence ID" value="NZ_RAPY01000004.1"/>
</dbReference>
<reference evidence="11 12" key="1">
    <citation type="submission" date="2018-09" db="EMBL/GenBank/DDBJ databases">
        <title>Genomic Encyclopedia of Type Strains, Phase III (KMG-III): the genomes of soil and plant-associated and newly described type strains.</title>
        <authorList>
            <person name="Whitman W."/>
        </authorList>
    </citation>
    <scope>NUCLEOTIDE SEQUENCE [LARGE SCALE GENOMIC DNA]</scope>
    <source>
        <strain evidence="11 12">CECT 7938</strain>
    </source>
</reference>
<evidence type="ECO:0000313" key="11">
    <source>
        <dbReference type="EMBL" id="RKE47152.1"/>
    </source>
</evidence>
<sequence>MRSLLLICLIGITRCWGQQLTQDQIVRVPVIFHIIYSDRHHSGAEGANKSENLTDDIIQAELKDLTRDFMLANKDTSEVLEVFKSRIGNPNVEFYLADTLLQSGGTKGIIRVKTSRNKSKLYKRSPVIDPGKYLNVYIGNIGGRFAPSATTWANPKTDAVYLGFDWVGQGYRLLTHEAGHWFGLLHLHGSGGGKGDRYSCSDGDGIEDTPPQSEATQPNGDCDNCPAPFGNAVDKSCKPGQPSNYNNFMDYSGCRRMFTVGQVKRMRENIAKFRKELIKL</sequence>
<protein>
    <submittedName>
        <fullName evidence="11">Pregnancy-associated plasma protein-A</fullName>
    </submittedName>
</protein>
<dbReference type="SUPFAM" id="SSF55486">
    <property type="entry name" value="Metalloproteases ('zincins'), catalytic domain"/>
    <property type="match status" value="1"/>
</dbReference>
<feature type="region of interest" description="Disordered" evidence="9">
    <location>
        <begin position="198"/>
        <end position="222"/>
    </location>
</feature>
<dbReference type="InterPro" id="IPR008754">
    <property type="entry name" value="Peptidase_M43"/>
</dbReference>
<evidence type="ECO:0000256" key="5">
    <source>
        <dbReference type="ARBA" id="ARBA00022801"/>
    </source>
</evidence>
<keyword evidence="4" id="KW-0732">Signal</keyword>
<proteinExistence type="inferred from homology"/>
<dbReference type="Gene3D" id="3.40.390.10">
    <property type="entry name" value="Collagenase (Catalytic Domain)"/>
    <property type="match status" value="1"/>
</dbReference>
<accession>A0A420ARQ8</accession>
<dbReference type="InterPro" id="IPR024079">
    <property type="entry name" value="MetalloPept_cat_dom_sf"/>
</dbReference>